<dbReference type="InterPro" id="IPR010730">
    <property type="entry name" value="HET"/>
</dbReference>
<name>A0A8H6IRA0_9PEZI</name>
<evidence type="ECO:0000259" key="1">
    <source>
        <dbReference type="Pfam" id="PF06985"/>
    </source>
</evidence>
<feature type="domain" description="Heterokaryon incompatibility" evidence="1">
    <location>
        <begin position="22"/>
        <end position="108"/>
    </location>
</feature>
<evidence type="ECO:0000313" key="3">
    <source>
        <dbReference type="Proteomes" id="UP000652219"/>
    </source>
</evidence>
<organism evidence="2 3">
    <name type="scientific">Colletotrichum sojae</name>
    <dbReference type="NCBI Taxonomy" id="2175907"/>
    <lineage>
        <taxon>Eukaryota</taxon>
        <taxon>Fungi</taxon>
        <taxon>Dikarya</taxon>
        <taxon>Ascomycota</taxon>
        <taxon>Pezizomycotina</taxon>
        <taxon>Sordariomycetes</taxon>
        <taxon>Hypocreomycetidae</taxon>
        <taxon>Glomerellales</taxon>
        <taxon>Glomerellaceae</taxon>
        <taxon>Colletotrichum</taxon>
        <taxon>Colletotrichum orchidearum species complex</taxon>
    </lineage>
</organism>
<dbReference type="AlphaFoldDB" id="A0A8H6IRA0"/>
<dbReference type="Proteomes" id="UP000652219">
    <property type="component" value="Unassembled WGS sequence"/>
</dbReference>
<keyword evidence="3" id="KW-1185">Reference proteome</keyword>
<protein>
    <submittedName>
        <fullName evidence="2">Vegetative incompatibility protein HET-E-1</fullName>
    </submittedName>
</protein>
<evidence type="ECO:0000313" key="2">
    <source>
        <dbReference type="EMBL" id="KAF6793748.1"/>
    </source>
</evidence>
<accession>A0A8H6IRA0</accession>
<gene>
    <name evidence="2" type="ORF">CSOJ01_13851</name>
</gene>
<dbReference type="EMBL" id="WIGN01000425">
    <property type="protein sequence ID" value="KAF6793748.1"/>
    <property type="molecule type" value="Genomic_DNA"/>
</dbReference>
<dbReference type="PANTHER" id="PTHR10622">
    <property type="entry name" value="HET DOMAIN-CONTAINING PROTEIN"/>
    <property type="match status" value="1"/>
</dbReference>
<reference evidence="2 3" key="1">
    <citation type="journal article" date="2020" name="Phytopathology">
        <title>Genome Sequence Resources of Colletotrichum truncatum, C. plurivorum, C. musicola, and C. sojae: Four Species Pathogenic to Soybean (Glycine max).</title>
        <authorList>
            <person name="Rogerio F."/>
            <person name="Boufleur T.R."/>
            <person name="Ciampi-Guillardi M."/>
            <person name="Sukno S.A."/>
            <person name="Thon M.R."/>
            <person name="Massola Junior N.S."/>
            <person name="Baroncelli R."/>
        </authorList>
    </citation>
    <scope>NUCLEOTIDE SEQUENCE [LARGE SCALE GENOMIC DNA]</scope>
    <source>
        <strain evidence="2 3">LFN0009</strain>
    </source>
</reference>
<dbReference type="Pfam" id="PF06985">
    <property type="entry name" value="HET"/>
    <property type="match status" value="1"/>
</dbReference>
<proteinExistence type="predicted"/>
<dbReference type="PANTHER" id="PTHR10622:SF10">
    <property type="entry name" value="HET DOMAIN-CONTAINING PROTEIN"/>
    <property type="match status" value="1"/>
</dbReference>
<comment type="caution">
    <text evidence="2">The sequence shown here is derived from an EMBL/GenBank/DDBJ whole genome shotgun (WGS) entry which is preliminary data.</text>
</comment>
<sequence>MRLINVESLKLHEFFGANIPSYAILSHTWETEETTFQEWESNTRAAQRKAGHRKVTKACFMAKTLGYEWLWADTNCIDKNSSAELSEAINSMFAWYANAEICFAYLADVPTGNSDDLGPVAAQVRASRWFTRGWTLQELLAPKTVVFCAADWSPIGTRGNALTSDLVQATGIHSDFLTGKKPIARANVATKLSWVSQRVTTREEDIAYCMLGIFDINMPLLYGEGSKAFNRLQEEIIKVSNDMTIFSWPWDESMPAGWASFLAPSPSAFRNWEELQLAPSFIGTAEETLSFHMTNAGLSIRRPVLATMTGYIVGLATEFNAVASMQLSAWIPVRGTSRYGTLLVRRHTWPPKPLTLSRLFTEVSMLKNIVVRRQDDLLWDTSYSLRKHMLPSSYVPQPDRGLRRVGMFPLFSSEALRYAWIEGDWNTTLTGNRDIMWLNSIRYEDMEMAECMVEISIRRPILGIVRLAILLGAAFDDRAGKIHWSCQILERNDQSPSYGNGALRGNIQKMAQLQEERTTWENDENDLNLRIGDYAPVYDGQVRYLLIWSKGGN</sequence>